<evidence type="ECO:0000256" key="1">
    <source>
        <dbReference type="SAM" id="Phobius"/>
    </source>
</evidence>
<dbReference type="GO" id="GO:0004896">
    <property type="term" value="F:cytokine receptor activity"/>
    <property type="evidence" value="ECO:0007669"/>
    <property type="project" value="TreeGrafter"/>
</dbReference>
<feature type="domain" description="Fibronectin type-III" evidence="3">
    <location>
        <begin position="4"/>
        <end position="108"/>
    </location>
</feature>
<dbReference type="PANTHER" id="PTHR20859:SF86">
    <property type="entry name" value="INTERLEUKIN-20 RECEPTOR SUBUNIT ALPHA"/>
    <property type="match status" value="1"/>
</dbReference>
<dbReference type="InterPro" id="IPR036116">
    <property type="entry name" value="FN3_sf"/>
</dbReference>
<evidence type="ECO:0000313" key="5">
    <source>
        <dbReference type="Ensembl" id="ENSCSEP00000029928.1"/>
    </source>
</evidence>
<evidence type="ECO:0000259" key="3">
    <source>
        <dbReference type="Pfam" id="PF01108"/>
    </source>
</evidence>
<dbReference type="InterPro" id="IPR015373">
    <property type="entry name" value="Interferon/interleukin_rcp_dom"/>
</dbReference>
<dbReference type="Pfam" id="PF01108">
    <property type="entry name" value="Tissue_fac"/>
    <property type="match status" value="1"/>
</dbReference>
<reference evidence="5" key="3">
    <citation type="submission" date="2025-09" db="UniProtKB">
        <authorList>
            <consortium name="Ensembl"/>
        </authorList>
    </citation>
    <scope>IDENTIFICATION</scope>
</reference>
<keyword evidence="1" id="KW-0812">Transmembrane</keyword>
<keyword evidence="1" id="KW-0472">Membrane</keyword>
<accession>A0A3P8WR54</accession>
<reference evidence="5" key="2">
    <citation type="submission" date="2025-08" db="UniProtKB">
        <authorList>
            <consortium name="Ensembl"/>
        </authorList>
    </citation>
    <scope>IDENTIFICATION</scope>
</reference>
<keyword evidence="2" id="KW-0732">Signal</keyword>
<evidence type="ECO:0008006" key="7">
    <source>
        <dbReference type="Google" id="ProtNLM"/>
    </source>
</evidence>
<sequence>MWTVLFLLHLAVFSCALPSSPTGPTNVVFSSVNFRNVLQWTAGNGTSRESHFTVQYAIYGDTIQGNKGKRVNWREVQHCTDIPRSWCDLSNETRDEEQGYHARVRTLDEPTLGPPLLSVEMKANEAIIHMKGPMRYQPDDYMSATSMATVYPRMTYNLTTLIHGQTVSIKTYHLPVDSNPYRYSLREHNTKYCFSATARLHFMPVQCQSSVWHCITSPQDPETVHLLKVIVGIVVPTLCLCILAIVVYFLHSYLMGEGQKSHMLNSTSFYPSPLTFAPENLNLNLILVSVIPDESRPDWDTTTSDFAFHKKKNASLSSEYSPQREEDPQEPDAFPIDYGLFLNTSVFTVPSYLQQNTQVGVKEEIYKEVRVRPNESNDEAAEEGSKDETVALLSAYASQNIRVLPPNHVEQTDLLQNNYGLLSVASGMENDDDADEQEGLQIVWDSETRRLVFPGIGTEAGIDDMKEREEEKEDRVGGEEGNAVKGELKLENVFVKQASEEEIEGETEGDGEAEWEADDILSKWNLIISMDQ</sequence>
<evidence type="ECO:0000313" key="6">
    <source>
        <dbReference type="Proteomes" id="UP000265120"/>
    </source>
</evidence>
<dbReference type="Pfam" id="PF09294">
    <property type="entry name" value="Interfer-bind"/>
    <property type="match status" value="1"/>
</dbReference>
<dbReference type="AlphaFoldDB" id="A0A3P8WR54"/>
<dbReference type="InterPro" id="IPR003961">
    <property type="entry name" value="FN3_dom"/>
</dbReference>
<name>A0A3P8WR54_CYNSE</name>
<feature type="domain" description="Interferon/interleukin receptor" evidence="4">
    <location>
        <begin position="111"/>
        <end position="216"/>
    </location>
</feature>
<feature type="chain" id="PRO_5018329922" description="Fibronectin type-III domain-containing protein" evidence="2">
    <location>
        <begin position="17"/>
        <end position="532"/>
    </location>
</feature>
<organism evidence="5 6">
    <name type="scientific">Cynoglossus semilaevis</name>
    <name type="common">Tongue sole</name>
    <dbReference type="NCBI Taxonomy" id="244447"/>
    <lineage>
        <taxon>Eukaryota</taxon>
        <taxon>Metazoa</taxon>
        <taxon>Chordata</taxon>
        <taxon>Craniata</taxon>
        <taxon>Vertebrata</taxon>
        <taxon>Euteleostomi</taxon>
        <taxon>Actinopterygii</taxon>
        <taxon>Neopterygii</taxon>
        <taxon>Teleostei</taxon>
        <taxon>Neoteleostei</taxon>
        <taxon>Acanthomorphata</taxon>
        <taxon>Carangaria</taxon>
        <taxon>Pleuronectiformes</taxon>
        <taxon>Pleuronectoidei</taxon>
        <taxon>Cynoglossidae</taxon>
        <taxon>Cynoglossinae</taxon>
        <taxon>Cynoglossus</taxon>
    </lineage>
</organism>
<dbReference type="Proteomes" id="UP000265120">
    <property type="component" value="Chromosome 7"/>
</dbReference>
<dbReference type="OMA" id="DYNTEYC"/>
<dbReference type="PANTHER" id="PTHR20859">
    <property type="entry name" value="INTERFERON/INTERLEUKIN RECEPTOR"/>
    <property type="match status" value="1"/>
</dbReference>
<keyword evidence="1" id="KW-1133">Transmembrane helix</keyword>
<dbReference type="Ensembl" id="ENSCSET00000030331.1">
    <property type="protein sequence ID" value="ENSCSEP00000029928.1"/>
    <property type="gene ID" value="ENSCSEG00000019180.1"/>
</dbReference>
<dbReference type="GO" id="GO:0005886">
    <property type="term" value="C:plasma membrane"/>
    <property type="evidence" value="ECO:0007669"/>
    <property type="project" value="TreeGrafter"/>
</dbReference>
<evidence type="ECO:0000256" key="2">
    <source>
        <dbReference type="SAM" id="SignalP"/>
    </source>
</evidence>
<dbReference type="InterPro" id="IPR050650">
    <property type="entry name" value="Type-II_Cytokine-TF_Rcpt"/>
</dbReference>
<reference evidence="5 6" key="1">
    <citation type="journal article" date="2014" name="Nat. Genet.">
        <title>Whole-genome sequence of a flatfish provides insights into ZW sex chromosome evolution and adaptation to a benthic lifestyle.</title>
        <authorList>
            <person name="Chen S."/>
            <person name="Zhang G."/>
            <person name="Shao C."/>
            <person name="Huang Q."/>
            <person name="Liu G."/>
            <person name="Zhang P."/>
            <person name="Song W."/>
            <person name="An N."/>
            <person name="Chalopin D."/>
            <person name="Volff J.N."/>
            <person name="Hong Y."/>
            <person name="Li Q."/>
            <person name="Sha Z."/>
            <person name="Zhou H."/>
            <person name="Xie M."/>
            <person name="Yu Q."/>
            <person name="Liu Y."/>
            <person name="Xiang H."/>
            <person name="Wang N."/>
            <person name="Wu K."/>
            <person name="Yang C."/>
            <person name="Zhou Q."/>
            <person name="Liao X."/>
            <person name="Yang L."/>
            <person name="Hu Q."/>
            <person name="Zhang J."/>
            <person name="Meng L."/>
            <person name="Jin L."/>
            <person name="Tian Y."/>
            <person name="Lian J."/>
            <person name="Yang J."/>
            <person name="Miao G."/>
            <person name="Liu S."/>
            <person name="Liang Z."/>
            <person name="Yan F."/>
            <person name="Li Y."/>
            <person name="Sun B."/>
            <person name="Zhang H."/>
            <person name="Zhang J."/>
            <person name="Zhu Y."/>
            <person name="Du M."/>
            <person name="Zhao Y."/>
            <person name="Schartl M."/>
            <person name="Tang Q."/>
            <person name="Wang J."/>
        </authorList>
    </citation>
    <scope>NUCLEOTIDE SEQUENCE</scope>
</reference>
<dbReference type="GeneTree" id="ENSGT00940000157314"/>
<protein>
    <recommendedName>
        <fullName evidence="7">Fibronectin type-III domain-containing protein</fullName>
    </recommendedName>
</protein>
<dbReference type="InterPro" id="IPR013783">
    <property type="entry name" value="Ig-like_fold"/>
</dbReference>
<feature type="transmembrane region" description="Helical" evidence="1">
    <location>
        <begin position="226"/>
        <end position="250"/>
    </location>
</feature>
<proteinExistence type="predicted"/>
<dbReference type="Gene3D" id="2.60.40.10">
    <property type="entry name" value="Immunoglobulins"/>
    <property type="match status" value="2"/>
</dbReference>
<evidence type="ECO:0000259" key="4">
    <source>
        <dbReference type="Pfam" id="PF09294"/>
    </source>
</evidence>
<dbReference type="SUPFAM" id="SSF49265">
    <property type="entry name" value="Fibronectin type III"/>
    <property type="match status" value="2"/>
</dbReference>
<feature type="signal peptide" evidence="2">
    <location>
        <begin position="1"/>
        <end position="16"/>
    </location>
</feature>
<keyword evidence="6" id="KW-1185">Reference proteome</keyword>